<evidence type="ECO:0000313" key="4">
    <source>
        <dbReference type="EMBL" id="UUL81588.1"/>
    </source>
</evidence>
<dbReference type="SUPFAM" id="SSF53756">
    <property type="entry name" value="UDP-Glycosyltransferase/glycogen phosphorylase"/>
    <property type="match status" value="1"/>
</dbReference>
<protein>
    <submittedName>
        <fullName evidence="4">Glycosyltransferase</fullName>
    </submittedName>
</protein>
<proteinExistence type="predicted"/>
<evidence type="ECO:0000259" key="3">
    <source>
        <dbReference type="Pfam" id="PF13439"/>
    </source>
</evidence>
<name>A0ABY5L7L7_9SPHN</name>
<evidence type="ECO:0000313" key="5">
    <source>
        <dbReference type="Proteomes" id="UP001058533"/>
    </source>
</evidence>
<sequence length="357" mass="37537">MPTPTALHIASFVQTLAGGGVERALLRMADGWTARGHRVTLIAGDLTGPLRPELPEKVEIVAARGAGYRDLIRAARGIDALRADIVFCPGNHYTAIALASRSGTRAPIVSKLSNALSGIHRPPIAWGNAAWLWLQPRFIDHLVAMTPAMAAEAQRAMRMPANRISVIANPPARARGDAKPVPLPAGRFVLGVGRLAPQKRWDRLIAALPRLADQDVALVILGEGPMRVALSEQAARLGVAHRVHLPGHAADPLPAMARAAVVALTSEHEGVPGVLREAIAQGTPVVSTDSSVAIPELITSPTLGTIVARDDEAALVVALDAWLSPLAIRPTPSAAGDDDPVGDYLALFGRLTAARRA</sequence>
<keyword evidence="2" id="KW-0808">Transferase</keyword>
<dbReference type="Gene3D" id="3.40.50.2000">
    <property type="entry name" value="Glycogen Phosphorylase B"/>
    <property type="match status" value="2"/>
</dbReference>
<dbReference type="PANTHER" id="PTHR12526">
    <property type="entry name" value="GLYCOSYLTRANSFERASE"/>
    <property type="match status" value="1"/>
</dbReference>
<gene>
    <name evidence="4" type="ORF">NMP03_10275</name>
</gene>
<keyword evidence="1" id="KW-0328">Glycosyltransferase</keyword>
<dbReference type="InterPro" id="IPR028098">
    <property type="entry name" value="Glyco_trans_4-like_N"/>
</dbReference>
<dbReference type="Proteomes" id="UP001058533">
    <property type="component" value="Chromosome"/>
</dbReference>
<keyword evidence="5" id="KW-1185">Reference proteome</keyword>
<reference evidence="4" key="1">
    <citation type="submission" date="2022-07" db="EMBL/GenBank/DDBJ databases">
        <title>Sphingomonas sp. nov., a novel bacterium isolated from the north slope of the Mount Everest.</title>
        <authorList>
            <person name="Cui X."/>
            <person name="Liu Y."/>
        </authorList>
    </citation>
    <scope>NUCLEOTIDE SEQUENCE</scope>
    <source>
        <strain evidence="4">S5-59</strain>
    </source>
</reference>
<evidence type="ECO:0000256" key="1">
    <source>
        <dbReference type="ARBA" id="ARBA00022676"/>
    </source>
</evidence>
<dbReference type="Pfam" id="PF13439">
    <property type="entry name" value="Glyco_transf_4"/>
    <property type="match status" value="1"/>
</dbReference>
<dbReference type="CDD" id="cd03811">
    <property type="entry name" value="GT4_GT28_WabH-like"/>
    <property type="match status" value="1"/>
</dbReference>
<evidence type="ECO:0000256" key="2">
    <source>
        <dbReference type="ARBA" id="ARBA00022679"/>
    </source>
</evidence>
<dbReference type="PANTHER" id="PTHR12526:SF510">
    <property type="entry name" value="D-INOSITOL 3-PHOSPHATE GLYCOSYLTRANSFERASE"/>
    <property type="match status" value="1"/>
</dbReference>
<accession>A0ABY5L7L7</accession>
<dbReference type="EMBL" id="CP101740">
    <property type="protein sequence ID" value="UUL81588.1"/>
    <property type="molecule type" value="Genomic_DNA"/>
</dbReference>
<dbReference type="RefSeq" id="WP_256505276.1">
    <property type="nucleotide sequence ID" value="NZ_CP101740.1"/>
</dbReference>
<organism evidence="4 5">
    <name type="scientific">Sphingomonas qomolangmaensis</name>
    <dbReference type="NCBI Taxonomy" id="2918765"/>
    <lineage>
        <taxon>Bacteria</taxon>
        <taxon>Pseudomonadati</taxon>
        <taxon>Pseudomonadota</taxon>
        <taxon>Alphaproteobacteria</taxon>
        <taxon>Sphingomonadales</taxon>
        <taxon>Sphingomonadaceae</taxon>
        <taxon>Sphingomonas</taxon>
    </lineage>
</organism>
<feature type="domain" description="Glycosyltransferase subfamily 4-like N-terminal" evidence="3">
    <location>
        <begin position="19"/>
        <end position="169"/>
    </location>
</feature>
<dbReference type="Pfam" id="PF13692">
    <property type="entry name" value="Glyco_trans_1_4"/>
    <property type="match status" value="1"/>
</dbReference>